<keyword evidence="3" id="KW-0378">Hydrolase</keyword>
<dbReference type="PANTHER" id="PTHR30417:SF1">
    <property type="entry name" value="N-ACETYLMURAMOYL-L-ALANINE AMIDASE AMID"/>
    <property type="match status" value="1"/>
</dbReference>
<name>A0ABP9DS66_9ACTN</name>
<keyword evidence="6" id="KW-0732">Signal</keyword>
<comment type="catalytic activity">
    <reaction evidence="1">
        <text>Hydrolyzes the link between N-acetylmuramoyl residues and L-amino acid residues in certain cell-wall glycopeptides.</text>
        <dbReference type="EC" id="3.5.1.28"/>
    </reaction>
</comment>
<dbReference type="EMBL" id="BAABIS010000001">
    <property type="protein sequence ID" value="GAA4858408.1"/>
    <property type="molecule type" value="Genomic_DNA"/>
</dbReference>
<dbReference type="SUPFAM" id="SSF89372">
    <property type="entry name" value="Fucose-specific lectin"/>
    <property type="match status" value="1"/>
</dbReference>
<dbReference type="InterPro" id="IPR051206">
    <property type="entry name" value="NAMLAA_amidase_2"/>
</dbReference>
<dbReference type="SUPFAM" id="SSF55846">
    <property type="entry name" value="N-acetylmuramoyl-L-alanine amidase-like"/>
    <property type="match status" value="1"/>
</dbReference>
<evidence type="ECO:0000256" key="4">
    <source>
        <dbReference type="ARBA" id="ARBA00023316"/>
    </source>
</evidence>
<feature type="chain" id="PRO_5047516777" description="N-acetylmuramoyl-L-alanine amidase" evidence="6">
    <location>
        <begin position="38"/>
        <end position="978"/>
    </location>
</feature>
<evidence type="ECO:0000256" key="2">
    <source>
        <dbReference type="ARBA" id="ARBA00011901"/>
    </source>
</evidence>
<evidence type="ECO:0000256" key="3">
    <source>
        <dbReference type="ARBA" id="ARBA00022801"/>
    </source>
</evidence>
<gene>
    <name evidence="8" type="ORF">GCM10023235_40170</name>
</gene>
<evidence type="ECO:0000256" key="1">
    <source>
        <dbReference type="ARBA" id="ARBA00001561"/>
    </source>
</evidence>
<dbReference type="CDD" id="cd06583">
    <property type="entry name" value="PGRP"/>
    <property type="match status" value="1"/>
</dbReference>
<evidence type="ECO:0000313" key="8">
    <source>
        <dbReference type="EMBL" id="GAA4858408.1"/>
    </source>
</evidence>
<feature type="compositionally biased region" description="Basic and acidic residues" evidence="5">
    <location>
        <begin position="110"/>
        <end position="119"/>
    </location>
</feature>
<dbReference type="InterPro" id="IPR002502">
    <property type="entry name" value="Amidase_domain"/>
</dbReference>
<keyword evidence="9" id="KW-1185">Reference proteome</keyword>
<dbReference type="RefSeq" id="WP_345698226.1">
    <property type="nucleotide sequence ID" value="NZ_BAABIS010000001.1"/>
</dbReference>
<protein>
    <recommendedName>
        <fullName evidence="2">N-acetylmuramoyl-L-alanine amidase</fullName>
        <ecNumber evidence="2">3.5.1.28</ecNumber>
    </recommendedName>
</protein>
<evidence type="ECO:0000256" key="5">
    <source>
        <dbReference type="SAM" id="MobiDB-lite"/>
    </source>
</evidence>
<proteinExistence type="predicted"/>
<comment type="caution">
    <text evidence="8">The sequence shown here is derived from an EMBL/GenBank/DDBJ whole genome shotgun (WGS) entry which is preliminary data.</text>
</comment>
<organism evidence="8 9">
    <name type="scientific">Kitasatospora terrestris</name>
    <dbReference type="NCBI Taxonomy" id="258051"/>
    <lineage>
        <taxon>Bacteria</taxon>
        <taxon>Bacillati</taxon>
        <taxon>Actinomycetota</taxon>
        <taxon>Actinomycetes</taxon>
        <taxon>Kitasatosporales</taxon>
        <taxon>Streptomycetaceae</taxon>
        <taxon>Kitasatospora</taxon>
    </lineage>
</organism>
<dbReference type="Pfam" id="PF01510">
    <property type="entry name" value="Amidase_2"/>
    <property type="match status" value="1"/>
</dbReference>
<feature type="signal peptide" evidence="6">
    <location>
        <begin position="1"/>
        <end position="37"/>
    </location>
</feature>
<evidence type="ECO:0000313" key="9">
    <source>
        <dbReference type="Proteomes" id="UP001501752"/>
    </source>
</evidence>
<dbReference type="PANTHER" id="PTHR30417">
    <property type="entry name" value="N-ACETYLMURAMOYL-L-ALANINE AMIDASE AMID"/>
    <property type="match status" value="1"/>
</dbReference>
<feature type="region of interest" description="Disordered" evidence="5">
    <location>
        <begin position="109"/>
        <end position="134"/>
    </location>
</feature>
<evidence type="ECO:0000259" key="7">
    <source>
        <dbReference type="SMART" id="SM00644"/>
    </source>
</evidence>
<evidence type="ECO:0000256" key="6">
    <source>
        <dbReference type="SAM" id="SignalP"/>
    </source>
</evidence>
<keyword evidence="4" id="KW-0961">Cell wall biogenesis/degradation</keyword>
<dbReference type="EC" id="3.5.1.28" evidence="2"/>
<feature type="domain" description="N-acetylmuramoyl-L-alanine amidase" evidence="7">
    <location>
        <begin position="301"/>
        <end position="438"/>
    </location>
</feature>
<reference evidence="9" key="1">
    <citation type="journal article" date="2019" name="Int. J. Syst. Evol. Microbiol.">
        <title>The Global Catalogue of Microorganisms (GCM) 10K type strain sequencing project: providing services to taxonomists for standard genome sequencing and annotation.</title>
        <authorList>
            <consortium name="The Broad Institute Genomics Platform"/>
            <consortium name="The Broad Institute Genome Sequencing Center for Infectious Disease"/>
            <person name="Wu L."/>
            <person name="Ma J."/>
        </authorList>
    </citation>
    <scope>NUCLEOTIDE SEQUENCE [LARGE SCALE GENOMIC DNA]</scope>
    <source>
        <strain evidence="9">JCM 13006</strain>
    </source>
</reference>
<dbReference type="Gene3D" id="1.10.530.10">
    <property type="match status" value="1"/>
</dbReference>
<dbReference type="InterPro" id="IPR036505">
    <property type="entry name" value="Amidase/PGRP_sf"/>
</dbReference>
<dbReference type="Proteomes" id="UP001501752">
    <property type="component" value="Unassembled WGS sequence"/>
</dbReference>
<dbReference type="SMART" id="SM00644">
    <property type="entry name" value="Ami_2"/>
    <property type="match status" value="1"/>
</dbReference>
<accession>A0ABP9DS66</accession>
<dbReference type="Gene3D" id="3.40.80.10">
    <property type="entry name" value="Peptidoglycan recognition protein-like"/>
    <property type="match status" value="1"/>
</dbReference>
<sequence>MPQPTRKPFTRLPLRTAAASAAALALVAGAGSGPALAQPGAPTGLQAQFAAAAKEFKVPESLLLAVAYQQTRWESHQGRPSTTGNYNVMGLTQVDLAAVAAAQAAAQPEVDLRGDGDPKARKHAVPVPEAPVDSPALHTLDAAAKLIGRPAAELREDTLQSIRGGAALLAEQQRRGKKPPAADPAAWFGAVVAFSNGGAGDGRAEGREFADRVYGTLKVGAARTTSEGQPVVLAADPAAAAHSPAVDRGVERQPASRAAVRTALPAAAAADPLECPATLDCDFNPAAYAQYGATTGDFGNYSIAARTGADIDHIVVHDTEGGYAGALATFQKASSEASAHYLIRSSDGHVTQMVADKNIAWHAGNKTLNMHSVGIEHEGFALSGASWYSEQLYQSSATLTRYLADRFGVPLDRRHIIGHDEVPGPTQSAVAGMHWDPGTFWDWNHYMDLVGAHVGADRNYVVGGRVVINPPFSNAYRPVVNGAASQPVNFVYLYASPGGPLIGNGTQNASDWTDKAVAGSSYAVADIQGQWTAIWFNGQKAWFWNDGSIAAADNRKGQFLLTARAGAASVPVYGRSYPEPEAYTAADVPVPDPNITPLNATLPAGQSYVPGTTTPVAGDFYYAPTVDGSAAHDRTLVTGGRTYYPIQYNHRLAYVAAEDVRLVPAPTDALSTGERVQLLARTASGPVNAGANFTRGVWEFYHPIPAPGGTSDPNQRFAELYLGNRLHAVTVAGGRVYTADRDLDSGEWTPWYNLDTSGPGTLPAPATEVAVAAIGNRMHVVVVAGGRLLEATADYGAGRWYPWGDVSSAIGLPTGGLTRIAAAANGNVLHVDGVGTDGRVHVADADYDRGRWAWGDITGAVGALPGTVTGLATVSVGSKQHLLVLADGRVRQASADYAAGVWSGWGDVAGATGQTTPMSAIAATWTGSSLRVFGVADGRILNANGDYAVGRWSRWMDTEDAFAAGPVDRVAALAVAGV</sequence>